<reference evidence="4" key="1">
    <citation type="journal article" date="2019" name="Int. J. Syst. Evol. Microbiol.">
        <title>The Global Catalogue of Microorganisms (GCM) 10K type strain sequencing project: providing services to taxonomists for standard genome sequencing and annotation.</title>
        <authorList>
            <consortium name="The Broad Institute Genomics Platform"/>
            <consortium name="The Broad Institute Genome Sequencing Center for Infectious Disease"/>
            <person name="Wu L."/>
            <person name="Ma J."/>
        </authorList>
    </citation>
    <scope>NUCLEOTIDE SEQUENCE [LARGE SCALE GENOMIC DNA]</scope>
    <source>
        <strain evidence="4">KCTC 22814</strain>
    </source>
</reference>
<dbReference type="PANTHER" id="PTHR34220">
    <property type="entry name" value="SENSOR HISTIDINE KINASE YPDA"/>
    <property type="match status" value="1"/>
</dbReference>
<keyword evidence="4" id="KW-1185">Reference proteome</keyword>
<comment type="caution">
    <text evidence="3">The sequence shown here is derived from an EMBL/GenBank/DDBJ whole genome shotgun (WGS) entry which is preliminary data.</text>
</comment>
<evidence type="ECO:0000313" key="3">
    <source>
        <dbReference type="EMBL" id="MFD2970147.1"/>
    </source>
</evidence>
<organism evidence="3 4">
    <name type="scientific">Sphingobacterium bambusae</name>
    <dbReference type="NCBI Taxonomy" id="662858"/>
    <lineage>
        <taxon>Bacteria</taxon>
        <taxon>Pseudomonadati</taxon>
        <taxon>Bacteroidota</taxon>
        <taxon>Sphingobacteriia</taxon>
        <taxon>Sphingobacteriales</taxon>
        <taxon>Sphingobacteriaceae</taxon>
        <taxon>Sphingobacterium</taxon>
    </lineage>
</organism>
<evidence type="ECO:0000259" key="2">
    <source>
        <dbReference type="Pfam" id="PF06580"/>
    </source>
</evidence>
<evidence type="ECO:0000313" key="4">
    <source>
        <dbReference type="Proteomes" id="UP001597525"/>
    </source>
</evidence>
<feature type="transmembrane region" description="Helical" evidence="1">
    <location>
        <begin position="6"/>
        <end position="28"/>
    </location>
</feature>
<dbReference type="EMBL" id="JBHUPB010000015">
    <property type="protein sequence ID" value="MFD2970147.1"/>
    <property type="molecule type" value="Genomic_DNA"/>
</dbReference>
<dbReference type="Proteomes" id="UP001597525">
    <property type="component" value="Unassembled WGS sequence"/>
</dbReference>
<dbReference type="InterPro" id="IPR010559">
    <property type="entry name" value="Sig_transdc_His_kin_internal"/>
</dbReference>
<keyword evidence="3" id="KW-0418">Kinase</keyword>
<dbReference type="RefSeq" id="WP_320183628.1">
    <property type="nucleotide sequence ID" value="NZ_CP138332.1"/>
</dbReference>
<evidence type="ECO:0000256" key="1">
    <source>
        <dbReference type="SAM" id="Phobius"/>
    </source>
</evidence>
<dbReference type="Pfam" id="PF06580">
    <property type="entry name" value="His_kinase"/>
    <property type="match status" value="1"/>
</dbReference>
<dbReference type="PANTHER" id="PTHR34220:SF7">
    <property type="entry name" value="SENSOR HISTIDINE KINASE YPDA"/>
    <property type="match status" value="1"/>
</dbReference>
<sequence>MADTTTFNYYLTIFLVATIIAILLILWIKQRKNIEALQKQLSIVENKLHEQQLSEMDYKLNPHLFKNVLNTIQSHAYQTYHSLNSLSSVLDYILYESKKKYVTPHQEIDFALSLIEIYRIKLSPLFDLKIKKQMRENEPLFDQRLMAPLLCIDLIENAFKHADLQSPNSFISVTFVFKENIFSLTVANKISSKTPLKKERQGVGTDLLTRRLDVIYRDNYKLDKFVEGDVYIAHLKIDLLEHKAKMLAAR</sequence>
<keyword evidence="1" id="KW-0812">Transmembrane</keyword>
<feature type="domain" description="Signal transduction histidine kinase internal region" evidence="2">
    <location>
        <begin position="52"/>
        <end position="122"/>
    </location>
</feature>
<gene>
    <name evidence="3" type="ORF">ACFS7Y_22340</name>
</gene>
<dbReference type="InterPro" id="IPR050640">
    <property type="entry name" value="Bact_2-comp_sensor_kinase"/>
</dbReference>
<protein>
    <submittedName>
        <fullName evidence="3">Histidine kinase</fullName>
    </submittedName>
</protein>
<accession>A0ABW6BL25</accession>
<keyword evidence="3" id="KW-0808">Transferase</keyword>
<proteinExistence type="predicted"/>
<keyword evidence="1" id="KW-0472">Membrane</keyword>
<keyword evidence="1" id="KW-1133">Transmembrane helix</keyword>
<name>A0ABW6BL25_9SPHI</name>
<dbReference type="GO" id="GO:0016301">
    <property type="term" value="F:kinase activity"/>
    <property type="evidence" value="ECO:0007669"/>
    <property type="project" value="UniProtKB-KW"/>
</dbReference>